<dbReference type="Gene3D" id="1.10.287.470">
    <property type="entry name" value="Helix hairpin bin"/>
    <property type="match status" value="1"/>
</dbReference>
<dbReference type="Pfam" id="PF25989">
    <property type="entry name" value="YknX_C"/>
    <property type="match status" value="1"/>
</dbReference>
<dbReference type="AlphaFoldDB" id="A0A3A8KQY8"/>
<accession>A0A3A8KQY8</accession>
<evidence type="ECO:0000259" key="2">
    <source>
        <dbReference type="Pfam" id="PF25954"/>
    </source>
</evidence>
<comment type="caution">
    <text evidence="4">The sequence shown here is derived from an EMBL/GenBank/DDBJ whole genome shotgun (WGS) entry which is preliminary data.</text>
</comment>
<dbReference type="EMBL" id="RAWE01000009">
    <property type="protein sequence ID" value="RKH06681.1"/>
    <property type="molecule type" value="Genomic_DNA"/>
</dbReference>
<evidence type="ECO:0000313" key="4">
    <source>
        <dbReference type="EMBL" id="RKH06681.1"/>
    </source>
</evidence>
<reference evidence="5" key="1">
    <citation type="submission" date="2018-09" db="EMBL/GenBank/DDBJ databases">
        <authorList>
            <person name="Livingstone P.G."/>
            <person name="Whitworth D.E."/>
        </authorList>
    </citation>
    <scope>NUCLEOTIDE SEQUENCE [LARGE SCALE GENOMIC DNA]</scope>
    <source>
        <strain evidence="5">CA043D</strain>
    </source>
</reference>
<dbReference type="GO" id="GO:0015562">
    <property type="term" value="F:efflux transmembrane transporter activity"/>
    <property type="evidence" value="ECO:0007669"/>
    <property type="project" value="TreeGrafter"/>
</dbReference>
<gene>
    <name evidence="4" type="ORF">D7X32_04580</name>
</gene>
<dbReference type="PANTHER" id="PTHR30469:SF38">
    <property type="entry name" value="HLYD FAMILY SECRETION PROTEIN"/>
    <property type="match status" value="1"/>
</dbReference>
<dbReference type="SUPFAM" id="SSF111369">
    <property type="entry name" value="HlyD-like secretion proteins"/>
    <property type="match status" value="1"/>
</dbReference>
<dbReference type="OrthoDB" id="9806939at2"/>
<dbReference type="Gene3D" id="2.40.50.100">
    <property type="match status" value="1"/>
</dbReference>
<name>A0A3A8KQY8_9BACT</name>
<feature type="domain" description="CusB-like beta-barrel" evidence="2">
    <location>
        <begin position="251"/>
        <end position="322"/>
    </location>
</feature>
<dbReference type="InterPro" id="IPR006143">
    <property type="entry name" value="RND_pump_MFP"/>
</dbReference>
<dbReference type="PANTHER" id="PTHR30469">
    <property type="entry name" value="MULTIDRUG RESISTANCE PROTEIN MDTA"/>
    <property type="match status" value="1"/>
</dbReference>
<dbReference type="Proteomes" id="UP000268313">
    <property type="component" value="Unassembled WGS sequence"/>
</dbReference>
<comment type="similarity">
    <text evidence="1">Belongs to the membrane fusion protein (MFP) (TC 8.A.1) family.</text>
</comment>
<dbReference type="InterPro" id="IPR058792">
    <property type="entry name" value="Beta-barrel_RND_2"/>
</dbReference>
<organism evidence="4 5">
    <name type="scientific">Corallococcus carmarthensis</name>
    <dbReference type="NCBI Taxonomy" id="2316728"/>
    <lineage>
        <taxon>Bacteria</taxon>
        <taxon>Pseudomonadati</taxon>
        <taxon>Myxococcota</taxon>
        <taxon>Myxococcia</taxon>
        <taxon>Myxococcales</taxon>
        <taxon>Cystobacterineae</taxon>
        <taxon>Myxococcaceae</taxon>
        <taxon>Corallococcus</taxon>
    </lineage>
</organism>
<dbReference type="NCBIfam" id="TIGR01730">
    <property type="entry name" value="RND_mfp"/>
    <property type="match status" value="1"/>
</dbReference>
<dbReference type="Gene3D" id="2.40.30.170">
    <property type="match status" value="1"/>
</dbReference>
<feature type="domain" description="YknX-like C-terminal permuted SH3-like" evidence="3">
    <location>
        <begin position="340"/>
        <end position="407"/>
    </location>
</feature>
<dbReference type="Gene3D" id="2.40.420.20">
    <property type="match status" value="1"/>
</dbReference>
<evidence type="ECO:0000256" key="1">
    <source>
        <dbReference type="ARBA" id="ARBA00009477"/>
    </source>
</evidence>
<protein>
    <submittedName>
        <fullName evidence="4">Efflux RND transporter periplasmic adaptor subunit</fullName>
    </submittedName>
</protein>
<sequence length="412" mass="44349">MTDSQAQTALSALRIDRSAAPMRRRRKRRWLIPAALLLVVLGLIGVSLARRPPTVRVAEVREPLPGEQQTELSASGYVDSRRRSVIAPLIAGRLVEVAVEEGEPVRRDQVIARLDDRDARVVLERANAEVQAAGARLAASEAQALNADRTTERTRNLARQGAVPRAQLLDVETAGRATRESLNLARAQLAVARRAREAARLQLTHTVVRAPFDGTVSRKLADEGAVLAPAALSGTNLGGIVELVDLHALEIEAEVSEEQLTRIRTGQPALIFLDALPERAFPGQVATVRPAIDRSKATATVRVRFQAVPQGALPDMGAKVSFLRQPLPPEELNARAQPKRVPASAVVRDAQGSAVWVVKDGRLARQPVRVGERVGDEVSLVQGPGAGTQVVVAPEPRRLRDGRRVKVEAGGG</sequence>
<dbReference type="GO" id="GO:1990281">
    <property type="term" value="C:efflux pump complex"/>
    <property type="evidence" value="ECO:0007669"/>
    <property type="project" value="TreeGrafter"/>
</dbReference>
<keyword evidence="5" id="KW-1185">Reference proteome</keyword>
<dbReference type="RefSeq" id="WP_120601266.1">
    <property type="nucleotide sequence ID" value="NZ_RAWE01000009.1"/>
</dbReference>
<proteinExistence type="inferred from homology"/>
<dbReference type="InterPro" id="IPR058637">
    <property type="entry name" value="YknX-like_C"/>
</dbReference>
<evidence type="ECO:0000259" key="3">
    <source>
        <dbReference type="Pfam" id="PF25989"/>
    </source>
</evidence>
<evidence type="ECO:0000313" key="5">
    <source>
        <dbReference type="Proteomes" id="UP000268313"/>
    </source>
</evidence>
<dbReference type="Pfam" id="PF25954">
    <property type="entry name" value="Beta-barrel_RND_2"/>
    <property type="match status" value="1"/>
</dbReference>